<comment type="caution">
    <text evidence="3">The sequence shown here is derived from an EMBL/GenBank/DDBJ whole genome shotgun (WGS) entry which is preliminary data.</text>
</comment>
<feature type="transmembrane region" description="Helical" evidence="2">
    <location>
        <begin position="44"/>
        <end position="64"/>
    </location>
</feature>
<keyword evidence="1" id="KW-0175">Coiled coil</keyword>
<evidence type="ECO:0000256" key="2">
    <source>
        <dbReference type="SAM" id="Phobius"/>
    </source>
</evidence>
<evidence type="ECO:0000313" key="4">
    <source>
        <dbReference type="Proteomes" id="UP001165089"/>
    </source>
</evidence>
<dbReference type="InterPro" id="IPR052534">
    <property type="entry name" value="Extracell_DNA_Util/SecSys_Comp"/>
</dbReference>
<dbReference type="EMBL" id="BSDD01000001">
    <property type="protein sequence ID" value="GLH69295.1"/>
    <property type="molecule type" value="Genomic_DNA"/>
</dbReference>
<keyword evidence="4" id="KW-1185">Reference proteome</keyword>
<protein>
    <submittedName>
        <fullName evidence="3">Uncharacterized protein</fullName>
    </submittedName>
</protein>
<keyword evidence="2" id="KW-1133">Transmembrane helix</keyword>
<reference evidence="3 4" key="1">
    <citation type="journal article" date="2023" name="Antonie Van Leeuwenhoek">
        <title>Mesoterricola silvestris gen. nov., sp. nov., Mesoterricola sediminis sp. nov., Geothrix oryzae sp. nov., Geothrix edaphica sp. nov., Geothrix rubra sp. nov., and Geothrix limicola sp. nov., six novel members of Acidobacteriota isolated from soils.</title>
        <authorList>
            <person name="Itoh H."/>
            <person name="Sugisawa Y."/>
            <person name="Mise K."/>
            <person name="Xu Z."/>
            <person name="Kuniyasu M."/>
            <person name="Ushijima N."/>
            <person name="Kawano K."/>
            <person name="Kobayashi E."/>
            <person name="Shiratori Y."/>
            <person name="Masuda Y."/>
            <person name="Senoo K."/>
        </authorList>
    </citation>
    <scope>NUCLEOTIDE SEQUENCE [LARGE SCALE GENOMIC DNA]</scope>
    <source>
        <strain evidence="3 4">Red803</strain>
    </source>
</reference>
<name>A0ABQ5Q3H5_9BACT</name>
<feature type="coiled-coil region" evidence="1">
    <location>
        <begin position="61"/>
        <end position="118"/>
    </location>
</feature>
<keyword evidence="2" id="KW-0812">Transmembrane</keyword>
<dbReference type="Pfam" id="PF05137">
    <property type="entry name" value="PilN"/>
    <property type="match status" value="1"/>
</dbReference>
<evidence type="ECO:0000313" key="3">
    <source>
        <dbReference type="EMBL" id="GLH69295.1"/>
    </source>
</evidence>
<proteinExistence type="predicted"/>
<dbReference type="InterPro" id="IPR007813">
    <property type="entry name" value="PilN"/>
</dbReference>
<dbReference type="RefSeq" id="WP_285723226.1">
    <property type="nucleotide sequence ID" value="NZ_BSDD01000001.1"/>
</dbReference>
<keyword evidence="2" id="KW-0472">Membrane</keyword>
<evidence type="ECO:0000256" key="1">
    <source>
        <dbReference type="SAM" id="Coils"/>
    </source>
</evidence>
<dbReference type="Proteomes" id="UP001165089">
    <property type="component" value="Unassembled WGS sequence"/>
</dbReference>
<dbReference type="PANTHER" id="PTHR40278:SF1">
    <property type="entry name" value="DNA UTILIZATION PROTEIN HOFN"/>
    <property type="match status" value="1"/>
</dbReference>
<accession>A0ABQ5Q3H5</accession>
<sequence length="200" mass="22313">MIKINLLGDALASAGAKKGADKGAAEPAQVYSGGEGAARSSLPIAGLIVGILFAALGGLYYVWLNNEFNHAKEKKAELERDKKQYEPYIALEKKFREKKEALQKKEEVMTNLKRQQALPVHFLEELANSLPDDVWFKKITQKGSTITIDGESRNFEAINAFYGNLQSRTRWFQKINYPGAKRVANGSLEFTITFELQNAV</sequence>
<dbReference type="PANTHER" id="PTHR40278">
    <property type="entry name" value="DNA UTILIZATION PROTEIN HOFN"/>
    <property type="match status" value="1"/>
</dbReference>
<organism evidence="3 4">
    <name type="scientific">Geothrix rubra</name>
    <dbReference type="NCBI Taxonomy" id="2927977"/>
    <lineage>
        <taxon>Bacteria</taxon>
        <taxon>Pseudomonadati</taxon>
        <taxon>Acidobacteriota</taxon>
        <taxon>Holophagae</taxon>
        <taxon>Holophagales</taxon>
        <taxon>Holophagaceae</taxon>
        <taxon>Geothrix</taxon>
    </lineage>
</organism>
<gene>
    <name evidence="3" type="ORF">GETHPA_08280</name>
</gene>